<keyword evidence="3" id="KW-1185">Reference proteome</keyword>
<dbReference type="Proteomes" id="UP001271249">
    <property type="component" value="Unassembled WGS sequence"/>
</dbReference>
<evidence type="ECO:0000313" key="2">
    <source>
        <dbReference type="EMBL" id="MDX8492436.1"/>
    </source>
</evidence>
<evidence type="ECO:0000313" key="3">
    <source>
        <dbReference type="Proteomes" id="UP001271249"/>
    </source>
</evidence>
<organism evidence="2 3">
    <name type="scientific">Mesorhizobium captivum</name>
    <dbReference type="NCBI Taxonomy" id="3072319"/>
    <lineage>
        <taxon>Bacteria</taxon>
        <taxon>Pseudomonadati</taxon>
        <taxon>Pseudomonadota</taxon>
        <taxon>Alphaproteobacteria</taxon>
        <taxon>Hyphomicrobiales</taxon>
        <taxon>Phyllobacteriaceae</taxon>
        <taxon>Mesorhizobium</taxon>
    </lineage>
</organism>
<gene>
    <name evidence="2" type="ORF">RFN29_12685</name>
</gene>
<protein>
    <submittedName>
        <fullName evidence="2">DUF937 domain-containing protein</fullName>
    </submittedName>
</protein>
<reference evidence="2 3" key="1">
    <citation type="submission" date="2023-08" db="EMBL/GenBank/DDBJ databases">
        <title>Implementing the SeqCode for naming new Mesorhizobium species isolated from Vachellia karroo root nodules.</title>
        <authorList>
            <person name="Van Lill M."/>
        </authorList>
    </citation>
    <scope>NUCLEOTIDE SEQUENCE [LARGE SCALE GENOMIC DNA]</scope>
    <source>
        <strain evidence="2 3">VK22B</strain>
    </source>
</reference>
<proteinExistence type="predicted"/>
<dbReference type="RefSeq" id="WP_320226424.1">
    <property type="nucleotide sequence ID" value="NZ_JAVIJB010000017.1"/>
</dbReference>
<feature type="compositionally biased region" description="Low complexity" evidence="1">
    <location>
        <begin position="171"/>
        <end position="183"/>
    </location>
</feature>
<feature type="compositionally biased region" description="Low complexity" evidence="1">
    <location>
        <begin position="204"/>
        <end position="214"/>
    </location>
</feature>
<dbReference type="Pfam" id="PF06078">
    <property type="entry name" value="DUF937"/>
    <property type="match status" value="1"/>
</dbReference>
<dbReference type="EMBL" id="JAVIJC010000011">
    <property type="protein sequence ID" value="MDX8492436.1"/>
    <property type="molecule type" value="Genomic_DNA"/>
</dbReference>
<evidence type="ECO:0000256" key="1">
    <source>
        <dbReference type="SAM" id="MobiDB-lite"/>
    </source>
</evidence>
<sequence>MPSLFDIFAQAQNGSGMQALAQQFGLSQQQAQAAVQALLPAFSQGLQRNTADPYGMGAFMTAMASGQHAKYFEDATRAFSPQGVDEGNGILGHLFGSKDLSRAVAAQAAQATGLSQQVLQQMLPAMASMMMGGLFKQTNNQMQAAGGFGGGGNPLGEIIEEMMRQAGGGAQAPQPRQAPQQAPSPYGDNPLGKVLQDMFGGGAQQSQSQPQQAPNPYGDNPLGKVLQDMFGGAQQPQGRPQQTQSPYGDNPLGKMFEEMLRQGGGFGLPGGQPTPQQPQERQSQQNQPPQTNPSGSPRNPFDDIFGRMFETGAHQRDEYQKGMETIFDQFKRGMDRR</sequence>
<accession>A0ABU4YZP8</accession>
<feature type="compositionally biased region" description="Low complexity" evidence="1">
    <location>
        <begin position="271"/>
        <end position="295"/>
    </location>
</feature>
<feature type="compositionally biased region" description="Low complexity" evidence="1">
    <location>
        <begin position="231"/>
        <end position="246"/>
    </location>
</feature>
<name>A0ABU4YZP8_9HYPH</name>
<comment type="caution">
    <text evidence="2">The sequence shown here is derived from an EMBL/GenBank/DDBJ whole genome shotgun (WGS) entry which is preliminary data.</text>
</comment>
<dbReference type="InterPro" id="IPR009282">
    <property type="entry name" value="DUF937"/>
</dbReference>
<feature type="region of interest" description="Disordered" evidence="1">
    <location>
        <begin position="166"/>
        <end position="321"/>
    </location>
</feature>